<reference evidence="2 3" key="1">
    <citation type="submission" date="2019-03" db="EMBL/GenBank/DDBJ databases">
        <authorList>
            <person name="Gaulin E."/>
            <person name="Dumas B."/>
        </authorList>
    </citation>
    <scope>NUCLEOTIDE SEQUENCE [LARGE SCALE GENOMIC DNA]</scope>
    <source>
        <strain evidence="2">CBS 568.67</strain>
    </source>
</reference>
<name>A0A485L251_9STRA</name>
<dbReference type="EMBL" id="CAADRA010005623">
    <property type="protein sequence ID" value="VFT91815.1"/>
    <property type="molecule type" value="Genomic_DNA"/>
</dbReference>
<evidence type="ECO:0000313" key="3">
    <source>
        <dbReference type="Proteomes" id="UP000332933"/>
    </source>
</evidence>
<accession>A0A485L251</accession>
<sequence>MVKEKPPHHHHANADASNYAKTEDFVDEIKHIKDILKDHDTQHNFLPLKFHRHVKPPVQTPPRLLVEKEVVAGKAVAFSKTMVVRERVAMKRKETQKDQGINTIYETEDYECLRKYERAPPILMYK</sequence>
<keyword evidence="3" id="KW-1185">Reference proteome</keyword>
<evidence type="ECO:0000313" key="2">
    <source>
        <dbReference type="EMBL" id="VFT91815.1"/>
    </source>
</evidence>
<protein>
    <submittedName>
        <fullName evidence="2">Aste57867_15001 protein</fullName>
    </submittedName>
</protein>
<proteinExistence type="predicted"/>
<dbReference type="EMBL" id="VJMH01005602">
    <property type="protein sequence ID" value="KAF0694093.1"/>
    <property type="molecule type" value="Genomic_DNA"/>
</dbReference>
<reference evidence="1" key="2">
    <citation type="submission" date="2019-06" db="EMBL/GenBank/DDBJ databases">
        <title>Genomics analysis of Aphanomyces spp. identifies a new class of oomycete effector associated with host adaptation.</title>
        <authorList>
            <person name="Gaulin E."/>
        </authorList>
    </citation>
    <scope>NUCLEOTIDE SEQUENCE</scope>
    <source>
        <strain evidence="1">CBS 578.67</strain>
    </source>
</reference>
<gene>
    <name evidence="2" type="primary">Aste57867_15001</name>
    <name evidence="1" type="ORF">As57867_014945</name>
    <name evidence="2" type="ORF">ASTE57867_15001</name>
</gene>
<dbReference type="AlphaFoldDB" id="A0A485L251"/>
<dbReference type="Proteomes" id="UP000332933">
    <property type="component" value="Unassembled WGS sequence"/>
</dbReference>
<evidence type="ECO:0000313" key="1">
    <source>
        <dbReference type="EMBL" id="KAF0694093.1"/>
    </source>
</evidence>
<organism evidence="2 3">
    <name type="scientific">Aphanomyces stellatus</name>
    <dbReference type="NCBI Taxonomy" id="120398"/>
    <lineage>
        <taxon>Eukaryota</taxon>
        <taxon>Sar</taxon>
        <taxon>Stramenopiles</taxon>
        <taxon>Oomycota</taxon>
        <taxon>Saprolegniomycetes</taxon>
        <taxon>Saprolegniales</taxon>
        <taxon>Verrucalvaceae</taxon>
        <taxon>Aphanomyces</taxon>
    </lineage>
</organism>